<evidence type="ECO:0000259" key="18">
    <source>
        <dbReference type="Pfam" id="PF00590"/>
    </source>
</evidence>
<dbReference type="Pfam" id="PF10414">
    <property type="entry name" value="CysG_dimeriser"/>
    <property type="match status" value="1"/>
</dbReference>
<dbReference type="InterPro" id="IPR003043">
    <property type="entry name" value="Uropor_MeTrfase_CS"/>
</dbReference>
<name>A0A7G1Q957_9GAMM</name>
<dbReference type="InterPro" id="IPR035996">
    <property type="entry name" value="4pyrrol_Methylase_sf"/>
</dbReference>
<dbReference type="InterPro" id="IPR019478">
    <property type="entry name" value="Sirohaem_synthase_dimer_dom"/>
</dbReference>
<evidence type="ECO:0000256" key="7">
    <source>
        <dbReference type="ARBA" id="ARBA00023002"/>
    </source>
</evidence>
<feature type="binding site" evidence="15">
    <location>
        <begin position="303"/>
        <end position="305"/>
    </location>
    <ligand>
        <name>S-adenosyl-L-methionine</name>
        <dbReference type="ChEBI" id="CHEBI:59789"/>
    </ligand>
</feature>
<comment type="similarity">
    <text evidence="15">In the N-terminal section; belongs to the precorrin-2 dehydrogenase / sirohydrochlorin ferrochelatase family.</text>
</comment>
<dbReference type="InterPro" id="IPR037115">
    <property type="entry name" value="Sirohaem_synt_dimer_dom_sf"/>
</dbReference>
<dbReference type="InterPro" id="IPR012409">
    <property type="entry name" value="Sirohaem_synth"/>
</dbReference>
<dbReference type="InterPro" id="IPR050161">
    <property type="entry name" value="Siro_Cobalamin_biosynth"/>
</dbReference>
<keyword evidence="4 15" id="KW-0489">Methyltransferase</keyword>
<dbReference type="CDD" id="cd11642">
    <property type="entry name" value="SUMT"/>
    <property type="match status" value="1"/>
</dbReference>
<feature type="active site" description="Proton donor" evidence="15 16">
    <location>
        <position position="272"/>
    </location>
</feature>
<keyword evidence="11 15" id="KW-0511">Multifunctional enzyme</keyword>
<comment type="catalytic activity">
    <reaction evidence="15">
        <text>uroporphyrinogen III + 2 S-adenosyl-L-methionine = precorrin-2 + 2 S-adenosyl-L-homocysteine + H(+)</text>
        <dbReference type="Rhea" id="RHEA:32459"/>
        <dbReference type="ChEBI" id="CHEBI:15378"/>
        <dbReference type="ChEBI" id="CHEBI:57308"/>
        <dbReference type="ChEBI" id="CHEBI:57856"/>
        <dbReference type="ChEBI" id="CHEBI:58827"/>
        <dbReference type="ChEBI" id="CHEBI:59789"/>
        <dbReference type="EC" id="2.1.1.107"/>
    </reaction>
</comment>
<dbReference type="SUPFAM" id="SSF53790">
    <property type="entry name" value="Tetrapyrrole methylase"/>
    <property type="match status" value="1"/>
</dbReference>
<dbReference type="Gene3D" id="3.40.50.720">
    <property type="entry name" value="NAD(P)-binding Rossmann-like Domain"/>
    <property type="match status" value="1"/>
</dbReference>
<evidence type="ECO:0000256" key="4">
    <source>
        <dbReference type="ARBA" id="ARBA00022603"/>
    </source>
</evidence>
<keyword evidence="5 15" id="KW-0808">Transferase</keyword>
<dbReference type="GO" id="GO:0019354">
    <property type="term" value="P:siroheme biosynthetic process"/>
    <property type="evidence" value="ECO:0007669"/>
    <property type="project" value="UniProtKB-UniRule"/>
</dbReference>
<comment type="pathway">
    <text evidence="14 15">Cofactor biosynthesis; adenosylcobalamin biosynthesis; precorrin-2 from uroporphyrinogen III: step 1/1.</text>
</comment>
<comment type="pathway">
    <text evidence="12 15">Porphyrin-containing compound metabolism; siroheme biosynthesis; precorrin-2 from uroporphyrinogen III: step 1/1.</text>
</comment>
<evidence type="ECO:0000256" key="2">
    <source>
        <dbReference type="ARBA" id="ARBA00005879"/>
    </source>
</evidence>
<dbReference type="Proteomes" id="UP000516072">
    <property type="component" value="Chromosome"/>
</dbReference>
<dbReference type="InterPro" id="IPR014776">
    <property type="entry name" value="4pyrrole_Mease_sub2"/>
</dbReference>
<evidence type="ECO:0000256" key="5">
    <source>
        <dbReference type="ARBA" id="ARBA00022679"/>
    </source>
</evidence>
<evidence type="ECO:0000259" key="20">
    <source>
        <dbReference type="Pfam" id="PF14824"/>
    </source>
</evidence>
<evidence type="ECO:0000256" key="13">
    <source>
        <dbReference type="ARBA" id="ARBA00047561"/>
    </source>
</evidence>
<dbReference type="Gene3D" id="1.10.8.210">
    <property type="entry name" value="Sirohaem synthase, dimerisation domain"/>
    <property type="match status" value="1"/>
</dbReference>
<dbReference type="SUPFAM" id="SSF51735">
    <property type="entry name" value="NAD(P)-binding Rossmann-fold domains"/>
    <property type="match status" value="1"/>
</dbReference>
<dbReference type="GO" id="GO:0004851">
    <property type="term" value="F:uroporphyrin-III C-methyltransferase activity"/>
    <property type="evidence" value="ECO:0007669"/>
    <property type="project" value="UniProtKB-UniRule"/>
</dbReference>
<dbReference type="GO" id="GO:0043115">
    <property type="term" value="F:precorrin-2 dehydrogenase activity"/>
    <property type="evidence" value="ECO:0007669"/>
    <property type="project" value="UniProtKB-UniRule"/>
</dbReference>
<evidence type="ECO:0000256" key="6">
    <source>
        <dbReference type="ARBA" id="ARBA00022691"/>
    </source>
</evidence>
<feature type="binding site" evidence="15">
    <location>
        <position position="308"/>
    </location>
    <ligand>
        <name>S-adenosyl-L-methionine</name>
        <dbReference type="ChEBI" id="CHEBI:59789"/>
    </ligand>
</feature>
<dbReference type="GO" id="GO:0051287">
    <property type="term" value="F:NAD binding"/>
    <property type="evidence" value="ECO:0007669"/>
    <property type="project" value="InterPro"/>
</dbReference>
<dbReference type="EC" id="4.99.1.4" evidence="15"/>
<evidence type="ECO:0000313" key="22">
    <source>
        <dbReference type="Proteomes" id="UP000516072"/>
    </source>
</evidence>
<evidence type="ECO:0000259" key="19">
    <source>
        <dbReference type="Pfam" id="PF10414"/>
    </source>
</evidence>
<gene>
    <name evidence="15 21" type="primary">cysG</name>
    <name evidence="21" type="ORF">NSCAC_0801</name>
</gene>
<evidence type="ECO:0000256" key="16">
    <source>
        <dbReference type="PIRSR" id="PIRSR036426-1"/>
    </source>
</evidence>
<dbReference type="InterPro" id="IPR028281">
    <property type="entry name" value="Sirohaem_synthase_central"/>
</dbReference>
<keyword evidence="7 15" id="KW-0560">Oxidoreductase</keyword>
<dbReference type="NCBIfam" id="TIGR01470">
    <property type="entry name" value="cysG_Nterm"/>
    <property type="match status" value="1"/>
</dbReference>
<evidence type="ECO:0000256" key="12">
    <source>
        <dbReference type="ARBA" id="ARBA00025705"/>
    </source>
</evidence>
<dbReference type="GO" id="GO:0009236">
    <property type="term" value="P:cobalamin biosynthetic process"/>
    <property type="evidence" value="ECO:0007669"/>
    <property type="project" value="UniProtKB-UniRule"/>
</dbReference>
<evidence type="ECO:0000256" key="1">
    <source>
        <dbReference type="ARBA" id="ARBA00005010"/>
    </source>
</evidence>
<evidence type="ECO:0000256" key="8">
    <source>
        <dbReference type="ARBA" id="ARBA00023027"/>
    </source>
</evidence>
<dbReference type="UniPathway" id="UPA00262">
    <property type="reaction ID" value="UER00211"/>
</dbReference>
<feature type="binding site" evidence="15">
    <location>
        <position position="414"/>
    </location>
    <ligand>
        <name>S-adenosyl-L-methionine</name>
        <dbReference type="ChEBI" id="CHEBI:59789"/>
    </ligand>
</feature>
<dbReference type="PIRSF" id="PIRSF036426">
    <property type="entry name" value="Sirohaem_synth"/>
    <property type="match status" value="1"/>
</dbReference>
<dbReference type="InterPro" id="IPR000878">
    <property type="entry name" value="4pyrrol_Mease"/>
</dbReference>
<proteinExistence type="inferred from homology"/>
<dbReference type="EMBL" id="LR778175">
    <property type="protein sequence ID" value="CAB1275707.1"/>
    <property type="molecule type" value="Genomic_DNA"/>
</dbReference>
<dbReference type="Pfam" id="PF13241">
    <property type="entry name" value="NAD_binding_7"/>
    <property type="match status" value="1"/>
</dbReference>
<dbReference type="NCBIfam" id="NF007922">
    <property type="entry name" value="PRK10637.1"/>
    <property type="match status" value="1"/>
</dbReference>
<keyword evidence="10 15" id="KW-0627">Porphyrin biosynthesis</keyword>
<dbReference type="Pfam" id="PF00590">
    <property type="entry name" value="TP_methylase"/>
    <property type="match status" value="1"/>
</dbReference>
<dbReference type="SUPFAM" id="SSF75615">
    <property type="entry name" value="Siroheme synthase middle domains-like"/>
    <property type="match status" value="1"/>
</dbReference>
<keyword evidence="3 15" id="KW-0169">Cobalamin biosynthesis</keyword>
<dbReference type="EC" id="2.1.1.107" evidence="15"/>
<dbReference type="Gene3D" id="3.30.160.110">
    <property type="entry name" value="Siroheme synthase, domain 2"/>
    <property type="match status" value="1"/>
</dbReference>
<evidence type="ECO:0000256" key="9">
    <source>
        <dbReference type="ARBA" id="ARBA00023239"/>
    </source>
</evidence>
<dbReference type="Gene3D" id="3.40.1010.10">
    <property type="entry name" value="Cobalt-precorrin-4 Transmethylase, Domain 1"/>
    <property type="match status" value="1"/>
</dbReference>
<dbReference type="PANTHER" id="PTHR45790">
    <property type="entry name" value="SIROHEME SYNTHASE-RELATED"/>
    <property type="match status" value="1"/>
</dbReference>
<dbReference type="InterPro" id="IPR014777">
    <property type="entry name" value="4pyrrole_Mease_sub1"/>
</dbReference>
<dbReference type="NCBIfam" id="TIGR01469">
    <property type="entry name" value="cobA_cysG_Cterm"/>
    <property type="match status" value="1"/>
</dbReference>
<feature type="binding site" evidence="15">
    <location>
        <begin position="22"/>
        <end position="23"/>
    </location>
    <ligand>
        <name>NAD(+)</name>
        <dbReference type="ChEBI" id="CHEBI:57540"/>
    </ligand>
</feature>
<comment type="similarity">
    <text evidence="2 17">Belongs to the precorrin methyltransferase family.</text>
</comment>
<feature type="active site" description="Proton acceptor" evidence="15 16">
    <location>
        <position position="250"/>
    </location>
</feature>
<feature type="binding site" evidence="15">
    <location>
        <begin position="333"/>
        <end position="334"/>
    </location>
    <ligand>
        <name>S-adenosyl-L-methionine</name>
        <dbReference type="ChEBI" id="CHEBI:59789"/>
    </ligand>
</feature>
<comment type="pathway">
    <text evidence="1 15">Porphyrin-containing compound metabolism; siroheme biosynthesis; sirohydrochlorin from precorrin-2: step 1/1.</text>
</comment>
<accession>A0A7G1Q957</accession>
<dbReference type="KEGG" id="ntg:NSCAC_0801"/>
<dbReference type="InterPro" id="IPR036291">
    <property type="entry name" value="NAD(P)-bd_dom_sf"/>
</dbReference>
<dbReference type="AlphaFoldDB" id="A0A7G1Q957"/>
<evidence type="ECO:0000256" key="3">
    <source>
        <dbReference type="ARBA" id="ARBA00022573"/>
    </source>
</evidence>
<dbReference type="FunFam" id="3.30.160.110:FF:000001">
    <property type="entry name" value="Siroheme synthase"/>
    <property type="match status" value="1"/>
</dbReference>
<dbReference type="NCBIfam" id="NF004790">
    <property type="entry name" value="PRK06136.1"/>
    <property type="match status" value="1"/>
</dbReference>
<evidence type="ECO:0000256" key="14">
    <source>
        <dbReference type="ARBA" id="ARBA00060548"/>
    </source>
</evidence>
<comment type="catalytic activity">
    <reaction evidence="13 15">
        <text>precorrin-2 + NAD(+) = sirohydrochlorin + NADH + 2 H(+)</text>
        <dbReference type="Rhea" id="RHEA:15613"/>
        <dbReference type="ChEBI" id="CHEBI:15378"/>
        <dbReference type="ChEBI" id="CHEBI:57540"/>
        <dbReference type="ChEBI" id="CHEBI:57945"/>
        <dbReference type="ChEBI" id="CHEBI:58351"/>
        <dbReference type="ChEBI" id="CHEBI:58827"/>
        <dbReference type="EC" id="1.3.1.76"/>
    </reaction>
</comment>
<protein>
    <recommendedName>
        <fullName evidence="15">Siroheme synthase</fullName>
    </recommendedName>
    <domain>
        <recommendedName>
            <fullName evidence="15">Uroporphyrinogen-III C-methyltransferase</fullName>
            <shortName evidence="15">Urogen III methylase</shortName>
            <ecNumber evidence="15">2.1.1.107</ecNumber>
        </recommendedName>
        <alternativeName>
            <fullName evidence="15">SUMT</fullName>
        </alternativeName>
        <alternativeName>
            <fullName evidence="15">Uroporphyrinogen III methylase</fullName>
            <shortName evidence="15">UROM</shortName>
        </alternativeName>
    </domain>
    <domain>
        <recommendedName>
            <fullName evidence="15">Precorrin-2 dehydrogenase</fullName>
            <ecNumber evidence="15">1.3.1.76</ecNumber>
        </recommendedName>
    </domain>
    <domain>
        <recommendedName>
            <fullName evidence="15">Sirohydrochlorin ferrochelatase</fullName>
            <ecNumber evidence="15">4.99.1.4</ecNumber>
        </recommendedName>
    </domain>
</protein>
<feature type="binding site" evidence="15">
    <location>
        <position position="227"/>
    </location>
    <ligand>
        <name>S-adenosyl-L-methionine</name>
        <dbReference type="ChEBI" id="CHEBI:59789"/>
    </ligand>
</feature>
<keyword evidence="22" id="KW-1185">Reference proteome</keyword>
<evidence type="ECO:0000256" key="17">
    <source>
        <dbReference type="RuleBase" id="RU003960"/>
    </source>
</evidence>
<feature type="binding site" evidence="15">
    <location>
        <begin position="43"/>
        <end position="44"/>
    </location>
    <ligand>
        <name>NAD(+)</name>
        <dbReference type="ChEBI" id="CHEBI:57540"/>
    </ligand>
</feature>
<dbReference type="FunFam" id="3.40.1010.10:FF:000001">
    <property type="entry name" value="Siroheme synthase"/>
    <property type="match status" value="1"/>
</dbReference>
<feature type="region of interest" description="Uroporphyrinogen-III C-methyltransferase" evidence="15">
    <location>
        <begin position="218"/>
        <end position="465"/>
    </location>
</feature>
<comment type="similarity">
    <text evidence="15">In the C-terminal section; belongs to the precorrin methyltransferase family.</text>
</comment>
<comment type="pathway">
    <text evidence="15">Cofactor biosynthesis; adenosylcobalamin biosynthesis; sirohydrochlorin from precorrin-2: step 1/1.</text>
</comment>
<dbReference type="PROSITE" id="PS00840">
    <property type="entry name" value="SUMT_2"/>
    <property type="match status" value="1"/>
</dbReference>
<keyword evidence="6 15" id="KW-0949">S-adenosyl-L-methionine</keyword>
<dbReference type="Gene3D" id="3.30.950.10">
    <property type="entry name" value="Methyltransferase, Cobalt-precorrin-4 Transmethylase, Domain 2"/>
    <property type="match status" value="1"/>
</dbReference>
<dbReference type="UniPathway" id="UPA00148">
    <property type="reaction ID" value="UER00211"/>
</dbReference>
<reference evidence="21 22" key="1">
    <citation type="submission" date="2020-03" db="EMBL/GenBank/DDBJ databases">
        <authorList>
            <person name="Picone N."/>
        </authorList>
    </citation>
    <scope>NUCLEOTIDE SEQUENCE [LARGE SCALE GENOMIC DNA]</scope>
    <source>
        <strain evidence="21">NSCAC1</strain>
    </source>
</reference>
<dbReference type="FunFam" id="3.30.950.10:FF:000001">
    <property type="entry name" value="Siroheme synthase"/>
    <property type="match status" value="1"/>
</dbReference>
<sequence>MKYLPIFLSLQGKKCLVVGGGAVATRKVELLYQAGAIVTIVALEICEQLQILIQQVGSIQIQQKPFQKTDIQKDYHVVIAATCNQELNKQISQLAQARHILVNVVDSPQLCTFIFPAIVDRSPLIIALSTGGGSPILARLLRAKLESLIPHSYSRLADFAAYYRSKVKRYITDPKARRVFWEKILQGSIGEKVLAGQEQEASNALDQALITHQDLCQGEVYLVGAGPGDPDLLTFRALRLMQQADIVLYDRLVSPEILGLVRREAERIYVGKKRNWHSLRQEEINGLLVTYAKEGKRVLRLKGGDPFIFGRGGEEIAHLVIEQIPFQVVPGISAASGCACYGGIPLTHRNYAHSCIFITGQLKDGQLDLNWQALVQPQQTIVVYMGLAGFPLLCQKLIGHGMTGAMPVALIQQGTTTNQKVFTGTLATLPSLIAKKEIQAPTLIIIGEVVKLHDQFAWFNPSNLA</sequence>
<dbReference type="RefSeq" id="WP_197745106.1">
    <property type="nucleotide sequence ID" value="NZ_LR778175.1"/>
</dbReference>
<dbReference type="HAMAP" id="MF_01646">
    <property type="entry name" value="Siroheme_synth"/>
    <property type="match status" value="1"/>
</dbReference>
<feature type="region of interest" description="Precorrin-2 dehydrogenase / sirohydrochlorin ferrochelatase" evidence="15">
    <location>
        <begin position="1"/>
        <end position="205"/>
    </location>
</feature>
<keyword evidence="9 15" id="KW-0456">Lyase</keyword>
<comment type="catalytic activity">
    <reaction evidence="15">
        <text>siroheme + 2 H(+) = sirohydrochlorin + Fe(2+)</text>
        <dbReference type="Rhea" id="RHEA:24360"/>
        <dbReference type="ChEBI" id="CHEBI:15378"/>
        <dbReference type="ChEBI" id="CHEBI:29033"/>
        <dbReference type="ChEBI" id="CHEBI:58351"/>
        <dbReference type="ChEBI" id="CHEBI:60052"/>
        <dbReference type="EC" id="4.99.1.4"/>
    </reaction>
</comment>
<dbReference type="GO" id="GO:0032259">
    <property type="term" value="P:methylation"/>
    <property type="evidence" value="ECO:0007669"/>
    <property type="project" value="UniProtKB-KW"/>
</dbReference>
<comment type="caution">
    <text evidence="15">Lacks conserved residue(s) required for the propagation of feature annotation.</text>
</comment>
<comment type="pathway">
    <text evidence="15">Porphyrin-containing compound metabolism; siroheme biosynthesis; siroheme from sirohydrochlorin: step 1/1.</text>
</comment>
<evidence type="ECO:0000256" key="10">
    <source>
        <dbReference type="ARBA" id="ARBA00023244"/>
    </source>
</evidence>
<feature type="domain" description="Tetrapyrrole methylase" evidence="18">
    <location>
        <begin position="220"/>
        <end position="429"/>
    </location>
</feature>
<dbReference type="InterPro" id="IPR006367">
    <property type="entry name" value="Sirohaem_synthase_N"/>
</dbReference>
<evidence type="ECO:0000313" key="21">
    <source>
        <dbReference type="EMBL" id="CAB1275707.1"/>
    </source>
</evidence>
<organism evidence="21 22">
    <name type="scientific">Candidatus Nitrosacidococcus tergens</name>
    <dbReference type="NCBI Taxonomy" id="553981"/>
    <lineage>
        <taxon>Bacteria</taxon>
        <taxon>Pseudomonadati</taxon>
        <taxon>Pseudomonadota</taxon>
        <taxon>Gammaproteobacteria</taxon>
        <taxon>Chromatiales</taxon>
        <taxon>Chromatiaceae</taxon>
        <taxon>Candidatus Nitrosacidococcus</taxon>
    </lineage>
</organism>
<dbReference type="InterPro" id="IPR006366">
    <property type="entry name" value="CobA/CysG_C"/>
</dbReference>
<evidence type="ECO:0000256" key="15">
    <source>
        <dbReference type="HAMAP-Rule" id="MF_01646"/>
    </source>
</evidence>
<dbReference type="PANTHER" id="PTHR45790:SF1">
    <property type="entry name" value="SIROHEME SYNTHASE"/>
    <property type="match status" value="1"/>
</dbReference>
<dbReference type="Pfam" id="PF14824">
    <property type="entry name" value="Sirohm_synth_M"/>
    <property type="match status" value="1"/>
</dbReference>
<feature type="domain" description="Siroheme synthase central" evidence="20">
    <location>
        <begin position="122"/>
        <end position="147"/>
    </location>
</feature>
<evidence type="ECO:0000256" key="11">
    <source>
        <dbReference type="ARBA" id="ARBA00023268"/>
    </source>
</evidence>
<comment type="function">
    <text evidence="15">Multifunctional enzyme that catalyzes the SAM-dependent methylations of uroporphyrinogen III at position C-2 and C-7 to form precorrin-2 via precorrin-1. Then it catalyzes the NAD-dependent ring dehydrogenation of precorrin-2 to yield sirohydrochlorin. Finally, it catalyzes the ferrochelation of sirohydrochlorin to yield siroheme.</text>
</comment>
<dbReference type="GO" id="GO:0051266">
    <property type="term" value="F:sirohydrochlorin ferrochelatase activity"/>
    <property type="evidence" value="ECO:0007669"/>
    <property type="project" value="UniProtKB-EC"/>
</dbReference>
<feature type="binding site" evidence="15">
    <location>
        <position position="385"/>
    </location>
    <ligand>
        <name>S-adenosyl-L-methionine</name>
        <dbReference type="ChEBI" id="CHEBI:59789"/>
    </ligand>
</feature>
<feature type="domain" description="Sirohaem synthase dimerisation" evidence="19">
    <location>
        <begin position="152"/>
        <end position="209"/>
    </location>
</feature>
<keyword evidence="8 15" id="KW-0520">NAD</keyword>
<dbReference type="EC" id="1.3.1.76" evidence="15"/>